<dbReference type="Pfam" id="PF00528">
    <property type="entry name" value="BPD_transp_1"/>
    <property type="match status" value="1"/>
</dbReference>
<dbReference type="SUPFAM" id="SSF161098">
    <property type="entry name" value="MetI-like"/>
    <property type="match status" value="1"/>
</dbReference>
<comment type="similarity">
    <text evidence="7">Belongs to the binding-protein-dependent transport system permease family.</text>
</comment>
<feature type="transmembrane region" description="Helical" evidence="7">
    <location>
        <begin position="111"/>
        <end position="131"/>
    </location>
</feature>
<feature type="transmembrane region" description="Helical" evidence="7">
    <location>
        <begin position="12"/>
        <end position="39"/>
    </location>
</feature>
<dbReference type="Proteomes" id="UP000031866">
    <property type="component" value="Chromosome"/>
</dbReference>
<dbReference type="InterPro" id="IPR035906">
    <property type="entry name" value="MetI-like_sf"/>
</dbReference>
<evidence type="ECO:0000256" key="5">
    <source>
        <dbReference type="ARBA" id="ARBA00022989"/>
    </source>
</evidence>
<proteinExistence type="inferred from homology"/>
<dbReference type="STRING" id="1520.LF65_05216"/>
<dbReference type="RefSeq" id="WP_041900228.1">
    <property type="nucleotide sequence ID" value="NZ_BKAK01000052.1"/>
</dbReference>
<feature type="transmembrane region" description="Helical" evidence="7">
    <location>
        <begin position="240"/>
        <end position="264"/>
    </location>
</feature>
<dbReference type="OrthoDB" id="156617at2"/>
<reference evidence="9" key="1">
    <citation type="submission" date="2014-12" db="EMBL/GenBank/DDBJ databases">
        <title>Genome sequence of Clostridium beijerinckii strain 59B.</title>
        <authorList>
            <person name="Little G.T."/>
            <person name="Minton N.P."/>
        </authorList>
    </citation>
    <scope>NUCLEOTIDE SEQUENCE [LARGE SCALE GENOMIC DNA]</scope>
    <source>
        <strain evidence="9">59B</strain>
    </source>
</reference>
<dbReference type="InterPro" id="IPR000515">
    <property type="entry name" value="MetI-like"/>
</dbReference>
<evidence type="ECO:0000256" key="6">
    <source>
        <dbReference type="ARBA" id="ARBA00023136"/>
    </source>
</evidence>
<accession>A0A0B5QLJ6</accession>
<evidence type="ECO:0000256" key="7">
    <source>
        <dbReference type="RuleBase" id="RU363032"/>
    </source>
</evidence>
<feature type="transmembrane region" description="Helical" evidence="7">
    <location>
        <begin position="78"/>
        <end position="99"/>
    </location>
</feature>
<dbReference type="PANTHER" id="PTHR43744">
    <property type="entry name" value="ABC TRANSPORTER PERMEASE PROTEIN MG189-RELATED-RELATED"/>
    <property type="match status" value="1"/>
</dbReference>
<dbReference type="AlphaFoldDB" id="A0A0B5QLJ6"/>
<name>A0A0B5QLJ6_CLOBE</name>
<comment type="subcellular location">
    <subcellularLocation>
        <location evidence="1 7">Cell membrane</location>
        <topology evidence="1 7">Multi-pass membrane protein</topology>
    </subcellularLocation>
</comment>
<keyword evidence="2 7" id="KW-0813">Transport</keyword>
<dbReference type="KEGG" id="cbei:LF65_05216"/>
<dbReference type="CDD" id="cd06261">
    <property type="entry name" value="TM_PBP2"/>
    <property type="match status" value="1"/>
</dbReference>
<dbReference type="Gene3D" id="1.10.3720.10">
    <property type="entry name" value="MetI-like"/>
    <property type="match status" value="1"/>
</dbReference>
<evidence type="ECO:0000313" key="8">
    <source>
        <dbReference type="EMBL" id="AJH01741.1"/>
    </source>
</evidence>
<keyword evidence="3" id="KW-1003">Cell membrane</keyword>
<dbReference type="GeneID" id="66347536"/>
<evidence type="ECO:0000256" key="1">
    <source>
        <dbReference type="ARBA" id="ARBA00004651"/>
    </source>
</evidence>
<feature type="transmembrane region" description="Helical" evidence="7">
    <location>
        <begin position="143"/>
        <end position="164"/>
    </location>
</feature>
<sequence length="280" mass="31406">MKQNSLIKKLSIKAIVGILAIAWLLITMVPFIFMLLAGFKQQFEMLMGSVFDLPKSLYLKNFIDVFKGNIFIYFKNSILVLIVSLVILLFLSACASYPLSRFKFKLNKPIYAIIVACMSVPVHVTLLPIFLMTTKMGLYDSPWALIGPYVAFNLPISVFILVTFMQAIPRELEEAAEIDGCNKYKIFSNVMLPLVKPGLATLAIYNGVAIWNEFSFALVLTQTLPNRTLPLAIWEYQGQYTMNVPMIMSVLTISMLPMIIAFIFGQDKLIKGMMAGAVKG</sequence>
<evidence type="ECO:0000256" key="4">
    <source>
        <dbReference type="ARBA" id="ARBA00022692"/>
    </source>
</evidence>
<gene>
    <name evidence="8" type="ORF">LF65_05216</name>
</gene>
<feature type="transmembrane region" description="Helical" evidence="7">
    <location>
        <begin position="199"/>
        <end position="220"/>
    </location>
</feature>
<dbReference type="PANTHER" id="PTHR43744:SF12">
    <property type="entry name" value="ABC TRANSPORTER PERMEASE PROTEIN MG189-RELATED"/>
    <property type="match status" value="1"/>
</dbReference>
<evidence type="ECO:0000313" key="9">
    <source>
        <dbReference type="Proteomes" id="UP000031866"/>
    </source>
</evidence>
<evidence type="ECO:0000256" key="2">
    <source>
        <dbReference type="ARBA" id="ARBA00022448"/>
    </source>
</evidence>
<keyword evidence="5 7" id="KW-1133">Transmembrane helix</keyword>
<dbReference type="GO" id="GO:0055085">
    <property type="term" value="P:transmembrane transport"/>
    <property type="evidence" value="ECO:0007669"/>
    <property type="project" value="InterPro"/>
</dbReference>
<organism evidence="8 9">
    <name type="scientific">Clostridium beijerinckii</name>
    <name type="common">Clostridium MP</name>
    <dbReference type="NCBI Taxonomy" id="1520"/>
    <lineage>
        <taxon>Bacteria</taxon>
        <taxon>Bacillati</taxon>
        <taxon>Bacillota</taxon>
        <taxon>Clostridia</taxon>
        <taxon>Eubacteriales</taxon>
        <taxon>Clostridiaceae</taxon>
        <taxon>Clostridium</taxon>
    </lineage>
</organism>
<dbReference type="PROSITE" id="PS50928">
    <property type="entry name" value="ABC_TM1"/>
    <property type="match status" value="1"/>
</dbReference>
<keyword evidence="4 7" id="KW-0812">Transmembrane</keyword>
<keyword evidence="6 7" id="KW-0472">Membrane</keyword>
<dbReference type="EMBL" id="CP010086">
    <property type="protein sequence ID" value="AJH01741.1"/>
    <property type="molecule type" value="Genomic_DNA"/>
</dbReference>
<evidence type="ECO:0000256" key="3">
    <source>
        <dbReference type="ARBA" id="ARBA00022475"/>
    </source>
</evidence>
<protein>
    <submittedName>
        <fullName evidence="8">ABC transporter permease</fullName>
    </submittedName>
</protein>
<dbReference type="GO" id="GO:0005886">
    <property type="term" value="C:plasma membrane"/>
    <property type="evidence" value="ECO:0007669"/>
    <property type="project" value="UniProtKB-SubCell"/>
</dbReference>